<protein>
    <submittedName>
        <fullName evidence="1">Uncharacterized protein</fullName>
    </submittedName>
</protein>
<name>A0A0F9BM16_9ZZZZ</name>
<sequence length="25" mass="2842">MELKVESELVLKAAKESPRDDVRKA</sequence>
<organism evidence="1">
    <name type="scientific">marine sediment metagenome</name>
    <dbReference type="NCBI Taxonomy" id="412755"/>
    <lineage>
        <taxon>unclassified sequences</taxon>
        <taxon>metagenomes</taxon>
        <taxon>ecological metagenomes</taxon>
    </lineage>
</organism>
<dbReference type="AlphaFoldDB" id="A0A0F9BM16"/>
<evidence type="ECO:0000313" key="1">
    <source>
        <dbReference type="EMBL" id="KKL22860.1"/>
    </source>
</evidence>
<dbReference type="EMBL" id="LAZR01037186">
    <property type="protein sequence ID" value="KKL22860.1"/>
    <property type="molecule type" value="Genomic_DNA"/>
</dbReference>
<reference evidence="1" key="1">
    <citation type="journal article" date="2015" name="Nature">
        <title>Complex archaea that bridge the gap between prokaryotes and eukaryotes.</title>
        <authorList>
            <person name="Spang A."/>
            <person name="Saw J.H."/>
            <person name="Jorgensen S.L."/>
            <person name="Zaremba-Niedzwiedzka K."/>
            <person name="Martijn J."/>
            <person name="Lind A.E."/>
            <person name="van Eijk R."/>
            <person name="Schleper C."/>
            <person name="Guy L."/>
            <person name="Ettema T.J."/>
        </authorList>
    </citation>
    <scope>NUCLEOTIDE SEQUENCE</scope>
</reference>
<feature type="non-terminal residue" evidence="1">
    <location>
        <position position="25"/>
    </location>
</feature>
<proteinExistence type="predicted"/>
<comment type="caution">
    <text evidence="1">The sequence shown here is derived from an EMBL/GenBank/DDBJ whole genome shotgun (WGS) entry which is preliminary data.</text>
</comment>
<gene>
    <name evidence="1" type="ORF">LCGC14_2431230</name>
</gene>
<accession>A0A0F9BM16</accession>